<accession>A0A1W6JKZ0</accession>
<protein>
    <submittedName>
        <fullName evidence="1">Uncharacterized protein</fullName>
    </submittedName>
</protein>
<gene>
    <name evidence="1" type="ORF">AM5_048</name>
</gene>
<dbReference type="EMBL" id="KY554772">
    <property type="protein sequence ID" value="ARM66901.1"/>
    <property type="molecule type" value="Genomic_DNA"/>
</dbReference>
<evidence type="ECO:0000313" key="1">
    <source>
        <dbReference type="EMBL" id="ARM66901.1"/>
    </source>
</evidence>
<sequence length="124" mass="14874">MPEINYYTVLHLAENLKKITREEFELLEKINDLDAWNDFDDLERLVNDYIIGDFKIIEMPLNTYINTVVRKEIDGWLDENEKIEIVEAVLEKLYDFNEINSFTDYQTGKEYTLLYDNFDIATIF</sequence>
<proteinExistence type="predicted"/>
<dbReference type="Proteomes" id="UP000224755">
    <property type="component" value="Segment"/>
</dbReference>
<name>A0A1W6JKZ0_9CAUD</name>
<organism evidence="1 2">
    <name type="scientific">Lactococcus phage AM5</name>
    <dbReference type="NCBI Taxonomy" id="1965473"/>
    <lineage>
        <taxon>Viruses</taxon>
        <taxon>Duplodnaviria</taxon>
        <taxon>Heunggongvirae</taxon>
        <taxon>Uroviricota</taxon>
        <taxon>Caudoviricetes</taxon>
        <taxon>Audreyjarvisvirus</taxon>
        <taxon>Audreyjarvisvirus AM4</taxon>
    </lineage>
</organism>
<evidence type="ECO:0000313" key="2">
    <source>
        <dbReference type="Proteomes" id="UP000224755"/>
    </source>
</evidence>
<reference evidence="1 2" key="1">
    <citation type="journal article" date="2017" name="Viruses">
        <title>Phage Biodiversity in Artisanal Cheese Wheys Reflects the Complexity of the Fermentation Process.</title>
        <authorList>
            <person name="Mahony J."/>
            <person name="Moscarelli A."/>
            <person name="Kelleher P."/>
            <person name="Lugli G.A."/>
            <person name="Ventura M."/>
            <person name="Settanni L."/>
            <person name="van Sinderen D."/>
        </authorList>
    </citation>
    <scope>NUCLEOTIDE SEQUENCE [LARGE SCALE GENOMIC DNA]</scope>
</reference>